<sequence length="81" mass="9494">MKNSRFLLVQFHHTSLHRKIEIMLFRFNFTIKKAAYAADICLLAPHICHFKSQMKTTQVGANTPEWKKITFKIKNGLQGIY</sequence>
<evidence type="ECO:0000313" key="1">
    <source>
        <dbReference type="EMBL" id="KAJ8918768.1"/>
    </source>
</evidence>
<accession>A0AAV8VWX8</accession>
<reference evidence="1 2" key="1">
    <citation type="journal article" date="2023" name="Insect Mol. Biol.">
        <title>Genome sequencing provides insights into the evolution of gene families encoding plant cell wall-degrading enzymes in longhorned beetles.</title>
        <authorList>
            <person name="Shin N.R."/>
            <person name="Okamura Y."/>
            <person name="Kirsch R."/>
            <person name="Pauchet Y."/>
        </authorList>
    </citation>
    <scope>NUCLEOTIDE SEQUENCE [LARGE SCALE GENOMIC DNA]</scope>
    <source>
        <strain evidence="1">EAD_L_NR</strain>
    </source>
</reference>
<gene>
    <name evidence="1" type="ORF">NQ315_015088</name>
</gene>
<comment type="caution">
    <text evidence="1">The sequence shown here is derived from an EMBL/GenBank/DDBJ whole genome shotgun (WGS) entry which is preliminary data.</text>
</comment>
<proteinExistence type="predicted"/>
<dbReference type="Proteomes" id="UP001159042">
    <property type="component" value="Unassembled WGS sequence"/>
</dbReference>
<keyword evidence="2" id="KW-1185">Reference proteome</keyword>
<name>A0AAV8VWX8_9CUCU</name>
<dbReference type="EMBL" id="JANEYG010000023">
    <property type="protein sequence ID" value="KAJ8918768.1"/>
    <property type="molecule type" value="Genomic_DNA"/>
</dbReference>
<evidence type="ECO:0000313" key="2">
    <source>
        <dbReference type="Proteomes" id="UP001159042"/>
    </source>
</evidence>
<dbReference type="AlphaFoldDB" id="A0AAV8VWX8"/>
<protein>
    <submittedName>
        <fullName evidence="1">Uncharacterized protein</fullName>
    </submittedName>
</protein>
<organism evidence="1 2">
    <name type="scientific">Exocentrus adspersus</name>
    <dbReference type="NCBI Taxonomy" id="1586481"/>
    <lineage>
        <taxon>Eukaryota</taxon>
        <taxon>Metazoa</taxon>
        <taxon>Ecdysozoa</taxon>
        <taxon>Arthropoda</taxon>
        <taxon>Hexapoda</taxon>
        <taxon>Insecta</taxon>
        <taxon>Pterygota</taxon>
        <taxon>Neoptera</taxon>
        <taxon>Endopterygota</taxon>
        <taxon>Coleoptera</taxon>
        <taxon>Polyphaga</taxon>
        <taxon>Cucujiformia</taxon>
        <taxon>Chrysomeloidea</taxon>
        <taxon>Cerambycidae</taxon>
        <taxon>Lamiinae</taxon>
        <taxon>Acanthocinini</taxon>
        <taxon>Exocentrus</taxon>
    </lineage>
</organism>